<dbReference type="PANTHER" id="PTHR38248">
    <property type="entry name" value="FUNK1 6"/>
    <property type="match status" value="1"/>
</dbReference>
<dbReference type="SUPFAM" id="SSF56112">
    <property type="entry name" value="Protein kinase-like (PK-like)"/>
    <property type="match status" value="1"/>
</dbReference>
<dbReference type="STRING" id="765440.A0A0C3G4Q6"/>
<keyword evidence="3" id="KW-1185">Reference proteome</keyword>
<dbReference type="PANTHER" id="PTHR38248:SF2">
    <property type="entry name" value="FUNK1 11"/>
    <property type="match status" value="1"/>
</dbReference>
<organism evidence="2 3">
    <name type="scientific">Piloderma croceum (strain F 1598)</name>
    <dbReference type="NCBI Taxonomy" id="765440"/>
    <lineage>
        <taxon>Eukaryota</taxon>
        <taxon>Fungi</taxon>
        <taxon>Dikarya</taxon>
        <taxon>Basidiomycota</taxon>
        <taxon>Agaricomycotina</taxon>
        <taxon>Agaricomycetes</taxon>
        <taxon>Agaricomycetidae</taxon>
        <taxon>Atheliales</taxon>
        <taxon>Atheliaceae</taxon>
        <taxon>Piloderma</taxon>
    </lineage>
</organism>
<dbReference type="EMBL" id="KN832981">
    <property type="protein sequence ID" value="KIM86809.1"/>
    <property type="molecule type" value="Genomic_DNA"/>
</dbReference>
<dbReference type="InterPro" id="IPR040976">
    <property type="entry name" value="Pkinase_fungal"/>
</dbReference>
<reference evidence="2 3" key="1">
    <citation type="submission" date="2014-04" db="EMBL/GenBank/DDBJ databases">
        <authorList>
            <consortium name="DOE Joint Genome Institute"/>
            <person name="Kuo A."/>
            <person name="Tarkka M."/>
            <person name="Buscot F."/>
            <person name="Kohler A."/>
            <person name="Nagy L.G."/>
            <person name="Floudas D."/>
            <person name="Copeland A."/>
            <person name="Barry K.W."/>
            <person name="Cichocki N."/>
            <person name="Veneault-Fourrey C."/>
            <person name="LaButti K."/>
            <person name="Lindquist E.A."/>
            <person name="Lipzen A."/>
            <person name="Lundell T."/>
            <person name="Morin E."/>
            <person name="Murat C."/>
            <person name="Sun H."/>
            <person name="Tunlid A."/>
            <person name="Henrissat B."/>
            <person name="Grigoriev I.V."/>
            <person name="Hibbett D.S."/>
            <person name="Martin F."/>
            <person name="Nordberg H.P."/>
            <person name="Cantor M.N."/>
            <person name="Hua S.X."/>
        </authorList>
    </citation>
    <scope>NUCLEOTIDE SEQUENCE [LARGE SCALE GENOMIC DNA]</scope>
    <source>
        <strain evidence="2 3">F 1598</strain>
    </source>
</reference>
<gene>
    <name evidence="2" type="ORF">PILCRDRAFT_86440</name>
</gene>
<proteinExistence type="predicted"/>
<sequence>MLHAKDNDINLLLWTLIDHLGNQCEKRVLRLMVMEELFAITEWTNSHDLAETTCFAFDAFWQLVLNFVAVLKIMHCDISINNLMLHKEDNRVYGVLNDFDLTINVDSKSLSSQQRTSTKPFMALDLHGPNPLVHMCHHDLKSLFYVLIWITSRFHDGEEVADPLLQPWEIQSDPSLLRTKSHFIAVSELPLQTKEFRPHAECLNALQTMFSDGFVARRKIVNACSAELTHSQSFDFDDKTLGGFVTFDKFQEIINTL</sequence>
<dbReference type="InterPro" id="IPR011009">
    <property type="entry name" value="Kinase-like_dom_sf"/>
</dbReference>
<protein>
    <recommendedName>
        <fullName evidence="1">Fungal-type protein kinase domain-containing protein</fullName>
    </recommendedName>
</protein>
<dbReference type="InParanoid" id="A0A0C3G4Q6"/>
<accession>A0A0C3G4Q6</accession>
<name>A0A0C3G4Q6_PILCF</name>
<dbReference type="Pfam" id="PF17667">
    <property type="entry name" value="Pkinase_fungal"/>
    <property type="match status" value="1"/>
</dbReference>
<dbReference type="Gene3D" id="1.10.510.10">
    <property type="entry name" value="Transferase(Phosphotransferase) domain 1"/>
    <property type="match status" value="1"/>
</dbReference>
<dbReference type="HOGENOM" id="CLU_1082251_0_0_1"/>
<reference evidence="3" key="2">
    <citation type="submission" date="2015-01" db="EMBL/GenBank/DDBJ databases">
        <title>Evolutionary Origins and Diversification of the Mycorrhizal Mutualists.</title>
        <authorList>
            <consortium name="DOE Joint Genome Institute"/>
            <consortium name="Mycorrhizal Genomics Consortium"/>
            <person name="Kohler A."/>
            <person name="Kuo A."/>
            <person name="Nagy L.G."/>
            <person name="Floudas D."/>
            <person name="Copeland A."/>
            <person name="Barry K.W."/>
            <person name="Cichocki N."/>
            <person name="Veneault-Fourrey C."/>
            <person name="LaButti K."/>
            <person name="Lindquist E.A."/>
            <person name="Lipzen A."/>
            <person name="Lundell T."/>
            <person name="Morin E."/>
            <person name="Murat C."/>
            <person name="Riley R."/>
            <person name="Ohm R."/>
            <person name="Sun H."/>
            <person name="Tunlid A."/>
            <person name="Henrissat B."/>
            <person name="Grigoriev I.V."/>
            <person name="Hibbett D.S."/>
            <person name="Martin F."/>
        </authorList>
    </citation>
    <scope>NUCLEOTIDE SEQUENCE [LARGE SCALE GENOMIC DNA]</scope>
    <source>
        <strain evidence="3">F 1598</strain>
    </source>
</reference>
<dbReference type="AlphaFoldDB" id="A0A0C3G4Q6"/>
<evidence type="ECO:0000313" key="2">
    <source>
        <dbReference type="EMBL" id="KIM86809.1"/>
    </source>
</evidence>
<dbReference type="Proteomes" id="UP000054166">
    <property type="component" value="Unassembled WGS sequence"/>
</dbReference>
<feature type="domain" description="Fungal-type protein kinase" evidence="1">
    <location>
        <begin position="24"/>
        <end position="150"/>
    </location>
</feature>
<dbReference type="OrthoDB" id="5569250at2759"/>
<evidence type="ECO:0000259" key="1">
    <source>
        <dbReference type="Pfam" id="PF17667"/>
    </source>
</evidence>
<evidence type="ECO:0000313" key="3">
    <source>
        <dbReference type="Proteomes" id="UP000054166"/>
    </source>
</evidence>